<evidence type="ECO:0000256" key="4">
    <source>
        <dbReference type="SAM" id="MobiDB-lite"/>
    </source>
</evidence>
<name>A0A1L0AY82_9ASCO</name>
<dbReference type="InterPro" id="IPR015943">
    <property type="entry name" value="WD40/YVTN_repeat-like_dom_sf"/>
</dbReference>
<dbReference type="InterPro" id="IPR019775">
    <property type="entry name" value="WD40_repeat_CS"/>
</dbReference>
<dbReference type="Proteomes" id="UP000183365">
    <property type="component" value="Unassembled WGS sequence"/>
</dbReference>
<protein>
    <submittedName>
        <fullName evidence="5">Related to Nucleoporin GLE2</fullName>
    </submittedName>
</protein>
<feature type="repeat" description="WD" evidence="3">
    <location>
        <begin position="331"/>
        <end position="365"/>
    </location>
</feature>
<dbReference type="SMART" id="SM00320">
    <property type="entry name" value="WD40"/>
    <property type="match status" value="5"/>
</dbReference>
<dbReference type="InterPro" id="IPR001680">
    <property type="entry name" value="WD40_rpt"/>
</dbReference>
<dbReference type="PROSITE" id="PS00678">
    <property type="entry name" value="WD_REPEATS_1"/>
    <property type="match status" value="1"/>
</dbReference>
<dbReference type="AlphaFoldDB" id="A0A1L0AY82"/>
<evidence type="ECO:0000256" key="1">
    <source>
        <dbReference type="ARBA" id="ARBA00022574"/>
    </source>
</evidence>
<feature type="compositionally biased region" description="Polar residues" evidence="4">
    <location>
        <begin position="1"/>
        <end position="39"/>
    </location>
</feature>
<dbReference type="PROSITE" id="PS50294">
    <property type="entry name" value="WD_REPEATS_REGION"/>
    <property type="match status" value="1"/>
</dbReference>
<feature type="region of interest" description="Disordered" evidence="4">
    <location>
        <begin position="1"/>
        <end position="62"/>
    </location>
</feature>
<gene>
    <name evidence="5" type="ORF">HGUI_01232</name>
</gene>
<evidence type="ECO:0000313" key="5">
    <source>
        <dbReference type="EMBL" id="SGZ39032.1"/>
    </source>
</evidence>
<evidence type="ECO:0000256" key="2">
    <source>
        <dbReference type="ARBA" id="ARBA00022737"/>
    </source>
</evidence>
<proteinExistence type="predicted"/>
<evidence type="ECO:0000313" key="6">
    <source>
        <dbReference type="Proteomes" id="UP000183365"/>
    </source>
</evidence>
<dbReference type="InterPro" id="IPR036322">
    <property type="entry name" value="WD40_repeat_dom_sf"/>
</dbReference>
<dbReference type="OrthoDB" id="256303at2759"/>
<dbReference type="SUPFAM" id="SSF50978">
    <property type="entry name" value="WD40 repeat-like"/>
    <property type="match status" value="1"/>
</dbReference>
<feature type="compositionally biased region" description="Low complexity" evidence="4">
    <location>
        <begin position="40"/>
        <end position="53"/>
    </location>
</feature>
<dbReference type="VEuPathDB" id="FungiDB:HGUI_01232"/>
<dbReference type="PANTHER" id="PTHR10971">
    <property type="entry name" value="MRNA EXPORT FACTOR AND BUB3"/>
    <property type="match status" value="1"/>
</dbReference>
<dbReference type="Pfam" id="PF00400">
    <property type="entry name" value="WD40"/>
    <property type="match status" value="3"/>
</dbReference>
<sequence>MFGSFGNNQQSNSLFGGTNTQPQNTLSNGFGQQNSNTFGSQPSTLSTTSNTNPILQGNQSGPINIPVLPNEISLESGHTDSITSIQFSPVNQTQFMTSSWDGFVRVWDFSTGIINKFCEYNHHGNAPVLSSLYSTDGTKIISGGADGIIHIYDIQTRNLQTLATLNSPVAFLKRAVINGMELIISGSFNNVINYWDIRTLNATQPLSSLQLPDKLFCMDANDNGILVCGCANKNVHLINITQPNVIFKTTQINLKQQPRGLKCIPGNQGFIIASIEGRCSVVYFDEVVHKKDGFTFRCHRQSQRTFNPLNLTNNTLGNIPTNYKGSFVYAVNSVEIHPTYGTLATSASDGVISFWNVRERHRIKGLPTANYPIVASSFNANGTLLAYALSYDWSYGSAGSKPNNPVVIRIHQCTDEEVKEKKK</sequence>
<organism evidence="5 6">
    <name type="scientific">Hanseniaspora guilliermondii</name>
    <dbReference type="NCBI Taxonomy" id="56406"/>
    <lineage>
        <taxon>Eukaryota</taxon>
        <taxon>Fungi</taxon>
        <taxon>Dikarya</taxon>
        <taxon>Ascomycota</taxon>
        <taxon>Saccharomycotina</taxon>
        <taxon>Saccharomycetes</taxon>
        <taxon>Saccharomycodales</taxon>
        <taxon>Saccharomycodaceae</taxon>
        <taxon>Hanseniaspora</taxon>
    </lineage>
</organism>
<accession>A0A1L0AY82</accession>
<keyword evidence="2" id="KW-0677">Repeat</keyword>
<dbReference type="EMBL" id="FQNF01000016">
    <property type="protein sequence ID" value="SGZ39032.1"/>
    <property type="molecule type" value="Genomic_DNA"/>
</dbReference>
<dbReference type="PROSITE" id="PS50082">
    <property type="entry name" value="WD_REPEATS_2"/>
    <property type="match status" value="2"/>
</dbReference>
<reference evidence="6" key="1">
    <citation type="submission" date="2016-11" db="EMBL/GenBank/DDBJ databases">
        <authorList>
            <person name="Guldener U."/>
        </authorList>
    </citation>
    <scope>NUCLEOTIDE SEQUENCE [LARGE SCALE GENOMIC DNA]</scope>
</reference>
<keyword evidence="1 3" id="KW-0853">WD repeat</keyword>
<feature type="repeat" description="WD" evidence="3">
    <location>
        <begin position="75"/>
        <end position="112"/>
    </location>
</feature>
<dbReference type="Gene3D" id="2.130.10.10">
    <property type="entry name" value="YVTN repeat-like/Quinoprotein amine dehydrogenase"/>
    <property type="match status" value="1"/>
</dbReference>
<keyword evidence="6" id="KW-1185">Reference proteome</keyword>
<evidence type="ECO:0000256" key="3">
    <source>
        <dbReference type="PROSITE-ProRule" id="PRU00221"/>
    </source>
</evidence>